<dbReference type="RefSeq" id="XP_060330654.1">
    <property type="nucleotide sequence ID" value="XM_060481965.1"/>
</dbReference>
<evidence type="ECO:0000256" key="1">
    <source>
        <dbReference type="PROSITE-ProRule" id="PRU00723"/>
    </source>
</evidence>
<reference evidence="3" key="1">
    <citation type="submission" date="2023-06" db="EMBL/GenBank/DDBJ databases">
        <authorList>
            <consortium name="Lawrence Berkeley National Laboratory"/>
            <person name="Ahrendt S."/>
            <person name="Sahu N."/>
            <person name="Indic B."/>
            <person name="Wong-Bajracharya J."/>
            <person name="Merenyi Z."/>
            <person name="Ke H.-M."/>
            <person name="Monk M."/>
            <person name="Kocsube S."/>
            <person name="Drula E."/>
            <person name="Lipzen A."/>
            <person name="Balint B."/>
            <person name="Henrissat B."/>
            <person name="Andreopoulos B."/>
            <person name="Martin F.M."/>
            <person name="Harder C.B."/>
            <person name="Rigling D."/>
            <person name="Ford K.L."/>
            <person name="Foster G.D."/>
            <person name="Pangilinan J."/>
            <person name="Papanicolaou A."/>
            <person name="Barry K."/>
            <person name="LaButti K."/>
            <person name="Viragh M."/>
            <person name="Koriabine M."/>
            <person name="Yan M."/>
            <person name="Riley R."/>
            <person name="Champramary S."/>
            <person name="Plett K.L."/>
            <person name="Tsai I.J."/>
            <person name="Slot J."/>
            <person name="Sipos G."/>
            <person name="Plett J."/>
            <person name="Nagy L.G."/>
            <person name="Grigoriev I.V."/>
        </authorList>
    </citation>
    <scope>NUCLEOTIDE SEQUENCE</scope>
    <source>
        <strain evidence="3">CCBAS 213</strain>
    </source>
</reference>
<protein>
    <recommendedName>
        <fullName evidence="2">C3H1-type domain-containing protein</fullName>
    </recommendedName>
</protein>
<dbReference type="InterPro" id="IPR000571">
    <property type="entry name" value="Znf_CCCH"/>
</dbReference>
<name>A0AA39KEE1_ARMTA</name>
<comment type="caution">
    <text evidence="3">The sequence shown here is derived from an EMBL/GenBank/DDBJ whole genome shotgun (WGS) entry which is preliminary data.</text>
</comment>
<dbReference type="Proteomes" id="UP001175211">
    <property type="component" value="Unassembled WGS sequence"/>
</dbReference>
<feature type="domain" description="C3H1-type" evidence="2">
    <location>
        <begin position="44"/>
        <end position="72"/>
    </location>
</feature>
<proteinExistence type="predicted"/>
<accession>A0AA39KEE1</accession>
<evidence type="ECO:0000259" key="2">
    <source>
        <dbReference type="PROSITE" id="PS50103"/>
    </source>
</evidence>
<dbReference type="GeneID" id="85365513"/>
<dbReference type="GO" id="GO:0008270">
    <property type="term" value="F:zinc ion binding"/>
    <property type="evidence" value="ECO:0007669"/>
    <property type="project" value="UniProtKB-KW"/>
</dbReference>
<dbReference type="Gene3D" id="3.30.1370.210">
    <property type="match status" value="1"/>
</dbReference>
<dbReference type="SMART" id="SM00356">
    <property type="entry name" value="ZnF_C3H1"/>
    <property type="match status" value="2"/>
</dbReference>
<keyword evidence="1" id="KW-0479">Metal-binding</keyword>
<dbReference type="AlphaFoldDB" id="A0AA39KEE1"/>
<evidence type="ECO:0000313" key="3">
    <source>
        <dbReference type="EMBL" id="KAK0458366.1"/>
    </source>
</evidence>
<gene>
    <name evidence="3" type="ORF">EV420DRAFT_394466</name>
</gene>
<dbReference type="PROSITE" id="PS50103">
    <property type="entry name" value="ZF_C3H1"/>
    <property type="match status" value="2"/>
</dbReference>
<keyword evidence="1" id="KW-0863">Zinc-finger</keyword>
<feature type="zinc finger region" description="C3H1-type" evidence="1">
    <location>
        <begin position="10"/>
        <end position="37"/>
    </location>
</feature>
<feature type="domain" description="C3H1-type" evidence="2">
    <location>
        <begin position="10"/>
        <end position="37"/>
    </location>
</feature>
<organism evidence="3 4">
    <name type="scientific">Armillaria tabescens</name>
    <name type="common">Ringless honey mushroom</name>
    <name type="synonym">Agaricus tabescens</name>
    <dbReference type="NCBI Taxonomy" id="1929756"/>
    <lineage>
        <taxon>Eukaryota</taxon>
        <taxon>Fungi</taxon>
        <taxon>Dikarya</taxon>
        <taxon>Basidiomycota</taxon>
        <taxon>Agaricomycotina</taxon>
        <taxon>Agaricomycetes</taxon>
        <taxon>Agaricomycetidae</taxon>
        <taxon>Agaricales</taxon>
        <taxon>Marasmiineae</taxon>
        <taxon>Physalacriaceae</taxon>
        <taxon>Desarmillaria</taxon>
    </lineage>
</organism>
<feature type="zinc finger region" description="C3H1-type" evidence="1">
    <location>
        <begin position="44"/>
        <end position="72"/>
    </location>
</feature>
<evidence type="ECO:0000313" key="4">
    <source>
        <dbReference type="Proteomes" id="UP001175211"/>
    </source>
</evidence>
<keyword evidence="4" id="KW-1185">Reference proteome</keyword>
<keyword evidence="1" id="KW-0862">Zinc</keyword>
<sequence length="166" mass="18717">MFYDAGYCHTGNGVACWYYNHDTCSRGTNCEYSHAADIRSVRDSRGKNVCLHYLQGYCMFGDHPCRYSHDRRFLSSNLSHGPVSLPPPAIHIDLPPAPILAKPDKPRKSAGLRKLDKVGGYPCRQYVVKCFTECTPSRIAPARPVNDADSMLNRPMACWWTVIAFF</sequence>
<dbReference type="EMBL" id="JAUEPS010000018">
    <property type="protein sequence ID" value="KAK0458366.1"/>
    <property type="molecule type" value="Genomic_DNA"/>
</dbReference>